<dbReference type="InterPro" id="IPR005302">
    <property type="entry name" value="MoCF_Sase_C"/>
</dbReference>
<dbReference type="Gene3D" id="2.40.33.20">
    <property type="entry name" value="PK beta-barrel domain-like"/>
    <property type="match status" value="1"/>
</dbReference>
<keyword evidence="3" id="KW-1185">Reference proteome</keyword>
<dbReference type="PANTHER" id="PTHR36930">
    <property type="entry name" value="METAL-SULFUR CLUSTER BIOSYNTHESIS PROTEINS YUAD-RELATED"/>
    <property type="match status" value="1"/>
</dbReference>
<dbReference type="InterPro" id="IPR011037">
    <property type="entry name" value="Pyrv_Knase-like_insert_dom_sf"/>
</dbReference>
<protein>
    <submittedName>
        <fullName evidence="2">MOSC domain-containing protein</fullName>
    </submittedName>
</protein>
<evidence type="ECO:0000259" key="1">
    <source>
        <dbReference type="PROSITE" id="PS51340"/>
    </source>
</evidence>
<dbReference type="Pfam" id="PF03473">
    <property type="entry name" value="MOSC"/>
    <property type="match status" value="1"/>
</dbReference>
<dbReference type="KEGG" id="puo:RZN69_07320"/>
<proteinExistence type="predicted"/>
<name>A0AAQ3LFM5_9BACT</name>
<dbReference type="EMBL" id="CP136920">
    <property type="protein sequence ID" value="WOO42898.1"/>
    <property type="molecule type" value="Genomic_DNA"/>
</dbReference>
<gene>
    <name evidence="2" type="ORF">RZN69_07320</name>
</gene>
<dbReference type="SUPFAM" id="SSF50800">
    <property type="entry name" value="PK beta-barrel domain-like"/>
    <property type="match status" value="1"/>
</dbReference>
<feature type="domain" description="MOSC" evidence="1">
    <location>
        <begin position="32"/>
        <end position="161"/>
    </location>
</feature>
<reference evidence="2 3" key="1">
    <citation type="submission" date="2023-10" db="EMBL/GenBank/DDBJ databases">
        <title>Rubellicoccus peritrichatus gen. nov., sp. nov., isolated from an algae of coral reef tank.</title>
        <authorList>
            <person name="Luo J."/>
        </authorList>
    </citation>
    <scope>NUCLEOTIDE SEQUENCE [LARGE SCALE GENOMIC DNA]</scope>
    <source>
        <strain evidence="2 3">CR14</strain>
    </source>
</reference>
<dbReference type="RefSeq" id="WP_317835431.1">
    <property type="nucleotide sequence ID" value="NZ_CP136920.1"/>
</dbReference>
<dbReference type="PANTHER" id="PTHR36930:SF1">
    <property type="entry name" value="MOSC DOMAIN-CONTAINING PROTEIN"/>
    <property type="match status" value="1"/>
</dbReference>
<dbReference type="GO" id="GO:0030170">
    <property type="term" value="F:pyridoxal phosphate binding"/>
    <property type="evidence" value="ECO:0007669"/>
    <property type="project" value="InterPro"/>
</dbReference>
<dbReference type="Proteomes" id="UP001304300">
    <property type="component" value="Chromosome"/>
</dbReference>
<organism evidence="2 3">
    <name type="scientific">Rubellicoccus peritrichatus</name>
    <dbReference type="NCBI Taxonomy" id="3080537"/>
    <lineage>
        <taxon>Bacteria</taxon>
        <taxon>Pseudomonadati</taxon>
        <taxon>Verrucomicrobiota</taxon>
        <taxon>Opitutia</taxon>
        <taxon>Puniceicoccales</taxon>
        <taxon>Cerasicoccaceae</taxon>
        <taxon>Rubellicoccus</taxon>
    </lineage>
</organism>
<evidence type="ECO:0000313" key="2">
    <source>
        <dbReference type="EMBL" id="WOO42898.1"/>
    </source>
</evidence>
<dbReference type="GO" id="GO:0030151">
    <property type="term" value="F:molybdenum ion binding"/>
    <property type="evidence" value="ECO:0007669"/>
    <property type="project" value="InterPro"/>
</dbReference>
<dbReference type="AlphaFoldDB" id="A0AAQ3LFM5"/>
<dbReference type="InterPro" id="IPR052716">
    <property type="entry name" value="MOSC_domain"/>
</dbReference>
<accession>A0AAQ3LFM5</accession>
<evidence type="ECO:0000313" key="3">
    <source>
        <dbReference type="Proteomes" id="UP001304300"/>
    </source>
</evidence>
<dbReference type="PROSITE" id="PS51340">
    <property type="entry name" value="MOSC"/>
    <property type="match status" value="1"/>
</dbReference>
<sequence length="163" mass="18147">MSIDVDILNIWISPGHDFKGRHGLGRMDHGVITVDSVECHAGRGLVGDRFYDYKEDFKGQITLFDKAVAEELQKALNLTSLDESAFRRNVMISGIDLNTLIGKQFTLGDIELSGSEECHPCYWMDQAIGDGAFEWLKGRGGLRCRITSPGRLQTGSTVLKIER</sequence>
<dbReference type="GO" id="GO:0003824">
    <property type="term" value="F:catalytic activity"/>
    <property type="evidence" value="ECO:0007669"/>
    <property type="project" value="InterPro"/>
</dbReference>